<feature type="domain" description="ParB-like N-terminal" evidence="2">
    <location>
        <begin position="31"/>
        <end position="115"/>
    </location>
</feature>
<sequence length="344" mass="37338">MGRPCDGAHRSLGGVQLAIPVHPRIDRLEVVEVEIEALSTAGSPRLSGADPDHVETLAAVQTPLPPITVHRSTMRVIDGLHRVRAAQACGRTAIAVRFFDGDEADAFVLSVESNIAHGLPLTPTDRKRAARRIITSHPQWSDRMIASVAGIAPGTVAEIRRRAPGRGTAAESRVGQDGRVRPVNGAEGRRLASEIIAENPDLSLRQVARAACISPETVRDVRNRMMRGEDPQLRRGRRTDFRDGPPSRPHGGFGPVAVPDRGPVQARAAIVDRLKADPALRFSETGRMLLRLLTIHTLSPEDWGKIIDRVPPHCGAIVAELATDCAEMWAEFAQRVQRKSAETA</sequence>
<evidence type="ECO:0000259" key="2">
    <source>
        <dbReference type="SMART" id="SM00470"/>
    </source>
</evidence>
<proteinExistence type="predicted"/>
<accession>A0A516R361</accession>
<feature type="compositionally biased region" description="Basic and acidic residues" evidence="1">
    <location>
        <begin position="235"/>
        <end position="245"/>
    </location>
</feature>
<dbReference type="InterPro" id="IPR003115">
    <property type="entry name" value="ParB_N"/>
</dbReference>
<dbReference type="SMART" id="SM00470">
    <property type="entry name" value="ParB"/>
    <property type="match status" value="1"/>
</dbReference>
<dbReference type="InterPro" id="IPR036086">
    <property type="entry name" value="ParB/Sulfiredoxin_sf"/>
</dbReference>
<reference evidence="3 4" key="1">
    <citation type="journal article" date="2019" name="J. Ind. Microbiol. Biotechnol.">
        <title>The complete genomic sequence of Streptomyces spectabilis NRRL-2792 and identification of secondary metabolite biosynthetic gene clusters.</title>
        <authorList>
            <person name="Sinha A."/>
            <person name="Phillips-Salemka S."/>
            <person name="Niraula T.A."/>
            <person name="Short K.A."/>
            <person name="Niraula N.P."/>
        </authorList>
    </citation>
    <scope>NUCLEOTIDE SEQUENCE [LARGE SCALE GENOMIC DNA]</scope>
    <source>
        <strain evidence="3 4">NRRL 2792</strain>
    </source>
</reference>
<organism evidence="3 4">
    <name type="scientific">Streptomyces spectabilis</name>
    <dbReference type="NCBI Taxonomy" id="68270"/>
    <lineage>
        <taxon>Bacteria</taxon>
        <taxon>Bacillati</taxon>
        <taxon>Actinomycetota</taxon>
        <taxon>Actinomycetes</taxon>
        <taxon>Kitasatosporales</taxon>
        <taxon>Streptomycetaceae</taxon>
        <taxon>Streptomyces</taxon>
    </lineage>
</organism>
<dbReference type="EMBL" id="CP040916">
    <property type="protein sequence ID" value="QDQ10099.1"/>
    <property type="molecule type" value="Genomic_DNA"/>
</dbReference>
<evidence type="ECO:0000313" key="3">
    <source>
        <dbReference type="EMBL" id="QDQ10099.1"/>
    </source>
</evidence>
<evidence type="ECO:0000313" key="4">
    <source>
        <dbReference type="Proteomes" id="UP000316806"/>
    </source>
</evidence>
<feature type="region of interest" description="Disordered" evidence="1">
    <location>
        <begin position="235"/>
        <end position="260"/>
    </location>
</feature>
<dbReference type="Gene3D" id="3.90.1530.10">
    <property type="entry name" value="Conserved hypothetical protein from pyrococcus furiosus pfu- 392566-001, ParB domain"/>
    <property type="match status" value="1"/>
</dbReference>
<gene>
    <name evidence="3" type="ORF">FH965_05645</name>
</gene>
<dbReference type="SUPFAM" id="SSF110849">
    <property type="entry name" value="ParB/Sulfiredoxin"/>
    <property type="match status" value="1"/>
</dbReference>
<protein>
    <submittedName>
        <fullName evidence="3">Streptomycin biosynthesis protein</fullName>
    </submittedName>
</protein>
<evidence type="ECO:0000256" key="1">
    <source>
        <dbReference type="SAM" id="MobiDB-lite"/>
    </source>
</evidence>
<dbReference type="Proteomes" id="UP000316806">
    <property type="component" value="Chromosome"/>
</dbReference>
<dbReference type="AlphaFoldDB" id="A0A516R361"/>
<name>A0A516R361_STRST</name>
<feature type="region of interest" description="Disordered" evidence="1">
    <location>
        <begin position="163"/>
        <end position="186"/>
    </location>
</feature>